<evidence type="ECO:0000313" key="1">
    <source>
        <dbReference type="EMBL" id="SFB56532.1"/>
    </source>
</evidence>
<dbReference type="AlphaFoldDB" id="A0A1I1C349"/>
<reference evidence="1 2" key="1">
    <citation type="submission" date="2016-10" db="EMBL/GenBank/DDBJ databases">
        <authorList>
            <person name="de Groot N.N."/>
        </authorList>
    </citation>
    <scope>NUCLEOTIDE SEQUENCE [LARGE SCALE GENOMIC DNA]</scope>
    <source>
        <strain evidence="1 2">DSM 23399</strain>
    </source>
</reference>
<sequence>MIFLSIEKTSHSLIRNNSFLAAYLNGYDEENIIADAIADYFSVSAFTN</sequence>
<protein>
    <submittedName>
        <fullName evidence="1">Uncharacterized protein</fullName>
    </submittedName>
</protein>
<accession>A0A1I1C349</accession>
<dbReference type="STRING" id="237018.SAMN04489723_12111"/>
<dbReference type="Proteomes" id="UP000198790">
    <property type="component" value="Unassembled WGS sequence"/>
</dbReference>
<proteinExistence type="predicted"/>
<name>A0A1I1C349_9BACT</name>
<keyword evidence="2" id="KW-1185">Reference proteome</keyword>
<evidence type="ECO:0000313" key="2">
    <source>
        <dbReference type="Proteomes" id="UP000198790"/>
    </source>
</evidence>
<dbReference type="EMBL" id="FOKK01000021">
    <property type="protein sequence ID" value="SFB56532.1"/>
    <property type="molecule type" value="Genomic_DNA"/>
</dbReference>
<gene>
    <name evidence="1" type="ORF">SAMN04489723_12111</name>
</gene>
<organism evidence="1 2">
    <name type="scientific">Algoriphagus aquimarinus</name>
    <dbReference type="NCBI Taxonomy" id="237018"/>
    <lineage>
        <taxon>Bacteria</taxon>
        <taxon>Pseudomonadati</taxon>
        <taxon>Bacteroidota</taxon>
        <taxon>Cytophagia</taxon>
        <taxon>Cytophagales</taxon>
        <taxon>Cyclobacteriaceae</taxon>
        <taxon>Algoriphagus</taxon>
    </lineage>
</organism>